<dbReference type="Gene3D" id="1.10.150.280">
    <property type="entry name" value="AF1531-like domain"/>
    <property type="match status" value="1"/>
</dbReference>
<accession>A0A417ZFA9</accession>
<dbReference type="GO" id="GO:0006281">
    <property type="term" value="P:DNA repair"/>
    <property type="evidence" value="ECO:0007669"/>
    <property type="project" value="InterPro"/>
</dbReference>
<proteinExistence type="predicted"/>
<organism evidence="3 4">
    <name type="scientific">Bombilactobacillus bombi</name>
    <dbReference type="NCBI Taxonomy" id="1303590"/>
    <lineage>
        <taxon>Bacteria</taxon>
        <taxon>Bacillati</taxon>
        <taxon>Bacillota</taxon>
        <taxon>Bacilli</taxon>
        <taxon>Lactobacillales</taxon>
        <taxon>Lactobacillaceae</taxon>
        <taxon>Bombilactobacillus</taxon>
    </lineage>
</organism>
<dbReference type="EMBL" id="QOCR01000004">
    <property type="protein sequence ID" value="RHW49938.1"/>
    <property type="molecule type" value="Genomic_DNA"/>
</dbReference>
<feature type="domain" description="Helix-hairpin-helix DNA-binding motif class 1" evidence="2">
    <location>
        <begin position="188"/>
        <end position="207"/>
    </location>
</feature>
<keyword evidence="1" id="KW-1133">Transmembrane helix</keyword>
<feature type="transmembrane region" description="Helical" evidence="1">
    <location>
        <begin position="12"/>
        <end position="32"/>
    </location>
</feature>
<dbReference type="GO" id="GO:0015628">
    <property type="term" value="P:protein secretion by the type II secretion system"/>
    <property type="evidence" value="ECO:0007669"/>
    <property type="project" value="TreeGrafter"/>
</dbReference>
<dbReference type="Pfam" id="PF10531">
    <property type="entry name" value="SLBB"/>
    <property type="match status" value="1"/>
</dbReference>
<dbReference type="InterPro" id="IPR019554">
    <property type="entry name" value="Soluble_ligand-bd"/>
</dbReference>
<dbReference type="Pfam" id="PF12836">
    <property type="entry name" value="HHH_3"/>
    <property type="match status" value="1"/>
</dbReference>
<dbReference type="InterPro" id="IPR010994">
    <property type="entry name" value="RuvA_2-like"/>
</dbReference>
<evidence type="ECO:0000256" key="1">
    <source>
        <dbReference type="SAM" id="Phobius"/>
    </source>
</evidence>
<dbReference type="PANTHER" id="PTHR21180:SF32">
    <property type="entry name" value="ENDONUCLEASE_EXONUCLEASE_PHOSPHATASE FAMILY DOMAIN-CONTAINING PROTEIN 1"/>
    <property type="match status" value="1"/>
</dbReference>
<dbReference type="InterPro" id="IPR003583">
    <property type="entry name" value="Hlx-hairpin-Hlx_DNA-bd_motif"/>
</dbReference>
<sequence length="210" mass="23385">MRLDKYVIWLKNHLKLVGMLVLTLIILIWQFWPTAKVNNNDVNFDQPKATKKLANKEATTKTSKWIIVDIEGAVNKPGVYRLLPTARVYDVIQHAGGVTEQADLQAINQAQKIHDQSQIFVPDKNNNAARVGSSGDVNSANSNAGIEKQVNLNTATIEQLQSLDGIGPKKAELIIKYRQEKGNFSKIEDLTNIQGIGEKTLEKIKSQITI</sequence>
<dbReference type="AlphaFoldDB" id="A0A417ZFA9"/>
<keyword evidence="1" id="KW-0812">Transmembrane</keyword>
<name>A0A417ZFA9_9LACO</name>
<evidence type="ECO:0000313" key="4">
    <source>
        <dbReference type="Proteomes" id="UP000284109"/>
    </source>
</evidence>
<dbReference type="GO" id="GO:0015627">
    <property type="term" value="C:type II protein secretion system complex"/>
    <property type="evidence" value="ECO:0007669"/>
    <property type="project" value="TreeGrafter"/>
</dbReference>
<dbReference type="InterPro" id="IPR004509">
    <property type="entry name" value="Competence_ComEA_HhH"/>
</dbReference>
<protein>
    <recommendedName>
        <fullName evidence="2">Helix-hairpin-helix DNA-binding motif class 1 domain-containing protein</fullName>
    </recommendedName>
</protein>
<dbReference type="NCBIfam" id="TIGR00426">
    <property type="entry name" value="competence protein ComEA helix-hairpin-helix repeat region"/>
    <property type="match status" value="1"/>
</dbReference>
<reference evidence="3 4" key="1">
    <citation type="submission" date="2018-07" db="EMBL/GenBank/DDBJ databases">
        <title>Genome sequences of six Lactobacillus spp. isolated from bumble bee guts.</title>
        <authorList>
            <person name="Motta E.V.S."/>
            <person name="Moran N.A."/>
        </authorList>
    </citation>
    <scope>NUCLEOTIDE SEQUENCE [LARGE SCALE GENOMIC DNA]</scope>
    <source>
        <strain evidence="3 4">BI-1.1</strain>
    </source>
</reference>
<keyword evidence="4" id="KW-1185">Reference proteome</keyword>
<dbReference type="SMART" id="SM00278">
    <property type="entry name" value="HhH1"/>
    <property type="match status" value="2"/>
</dbReference>
<dbReference type="SUPFAM" id="SSF47781">
    <property type="entry name" value="RuvA domain 2-like"/>
    <property type="match status" value="1"/>
</dbReference>
<gene>
    <name evidence="3" type="ORF">DS831_07185</name>
</gene>
<dbReference type="Proteomes" id="UP000284109">
    <property type="component" value="Unassembled WGS sequence"/>
</dbReference>
<evidence type="ECO:0000313" key="3">
    <source>
        <dbReference type="EMBL" id="RHW49938.1"/>
    </source>
</evidence>
<evidence type="ECO:0000259" key="2">
    <source>
        <dbReference type="SMART" id="SM00278"/>
    </source>
</evidence>
<feature type="domain" description="Helix-hairpin-helix DNA-binding motif class 1" evidence="2">
    <location>
        <begin position="158"/>
        <end position="177"/>
    </location>
</feature>
<dbReference type="InterPro" id="IPR051675">
    <property type="entry name" value="Endo/Exo/Phosphatase_dom_1"/>
</dbReference>
<keyword evidence="1" id="KW-0472">Membrane</keyword>
<dbReference type="OrthoDB" id="9790239at2"/>
<dbReference type="PANTHER" id="PTHR21180">
    <property type="entry name" value="ENDONUCLEASE/EXONUCLEASE/PHOSPHATASE FAMILY DOMAIN-CONTAINING PROTEIN 1"/>
    <property type="match status" value="1"/>
</dbReference>
<comment type="caution">
    <text evidence="3">The sequence shown here is derived from an EMBL/GenBank/DDBJ whole genome shotgun (WGS) entry which is preliminary data.</text>
</comment>
<dbReference type="GO" id="GO:0003677">
    <property type="term" value="F:DNA binding"/>
    <property type="evidence" value="ECO:0007669"/>
    <property type="project" value="InterPro"/>
</dbReference>